<evidence type="ECO:0000259" key="2">
    <source>
        <dbReference type="Pfam" id="PF25545"/>
    </source>
</evidence>
<gene>
    <name evidence="3" type="ORF">CMUS01_06016</name>
</gene>
<accession>A0A8H6KNM9</accession>
<dbReference type="EMBL" id="WIGM01000189">
    <property type="protein sequence ID" value="KAF6834862.1"/>
    <property type="molecule type" value="Genomic_DNA"/>
</dbReference>
<feature type="compositionally biased region" description="Basic and acidic residues" evidence="1">
    <location>
        <begin position="149"/>
        <end position="158"/>
    </location>
</feature>
<feature type="compositionally biased region" description="Basic and acidic residues" evidence="1">
    <location>
        <begin position="15"/>
        <end position="25"/>
    </location>
</feature>
<dbReference type="InterPro" id="IPR057684">
    <property type="entry name" value="DUF7924"/>
</dbReference>
<comment type="caution">
    <text evidence="3">The sequence shown here is derived from an EMBL/GenBank/DDBJ whole genome shotgun (WGS) entry which is preliminary data.</text>
</comment>
<dbReference type="Pfam" id="PF25545">
    <property type="entry name" value="DUF7924"/>
    <property type="match status" value="1"/>
</dbReference>
<evidence type="ECO:0000313" key="3">
    <source>
        <dbReference type="EMBL" id="KAF6834862.1"/>
    </source>
</evidence>
<dbReference type="PANTHER" id="PTHR42470">
    <property type="entry name" value="VAST DOMAIN-CONTAINING PROTEIN"/>
    <property type="match status" value="1"/>
</dbReference>
<organism evidence="3 4">
    <name type="scientific">Colletotrichum musicola</name>
    <dbReference type="NCBI Taxonomy" id="2175873"/>
    <lineage>
        <taxon>Eukaryota</taxon>
        <taxon>Fungi</taxon>
        <taxon>Dikarya</taxon>
        <taxon>Ascomycota</taxon>
        <taxon>Pezizomycotina</taxon>
        <taxon>Sordariomycetes</taxon>
        <taxon>Hypocreomycetidae</taxon>
        <taxon>Glomerellales</taxon>
        <taxon>Glomerellaceae</taxon>
        <taxon>Colletotrichum</taxon>
        <taxon>Colletotrichum orchidearum species complex</taxon>
    </lineage>
</organism>
<feature type="region of interest" description="Disordered" evidence="1">
    <location>
        <begin position="134"/>
        <end position="158"/>
    </location>
</feature>
<feature type="compositionally biased region" description="Polar residues" evidence="1">
    <location>
        <begin position="91"/>
        <end position="101"/>
    </location>
</feature>
<proteinExistence type="predicted"/>
<dbReference type="Proteomes" id="UP000639643">
    <property type="component" value="Unassembled WGS sequence"/>
</dbReference>
<feature type="domain" description="DUF7924" evidence="2">
    <location>
        <begin position="211"/>
        <end position="356"/>
    </location>
</feature>
<dbReference type="OrthoDB" id="4849331at2759"/>
<protein>
    <recommendedName>
        <fullName evidence="2">DUF7924 domain-containing protein</fullName>
    </recommendedName>
</protein>
<dbReference type="PANTHER" id="PTHR42470:SF2">
    <property type="match status" value="1"/>
</dbReference>
<name>A0A8H6KNM9_9PEZI</name>
<evidence type="ECO:0000313" key="4">
    <source>
        <dbReference type="Proteomes" id="UP000639643"/>
    </source>
</evidence>
<evidence type="ECO:0000256" key="1">
    <source>
        <dbReference type="SAM" id="MobiDB-lite"/>
    </source>
</evidence>
<keyword evidence="4" id="KW-1185">Reference proteome</keyword>
<dbReference type="AlphaFoldDB" id="A0A8H6KNM9"/>
<reference evidence="3" key="1">
    <citation type="journal article" date="2020" name="Phytopathology">
        <title>Genome Sequence Resources of Colletotrichum truncatum, C. plurivorum, C. musicola, and C. sojae: Four Species Pathogenic to Soybean (Glycine max).</title>
        <authorList>
            <person name="Rogerio F."/>
            <person name="Boufleur T.R."/>
            <person name="Ciampi-Guillardi M."/>
            <person name="Sukno S.A."/>
            <person name="Thon M.R."/>
            <person name="Massola Junior N.S."/>
            <person name="Baroncelli R."/>
        </authorList>
    </citation>
    <scope>NUCLEOTIDE SEQUENCE</scope>
    <source>
        <strain evidence="3">LFN0074</strain>
    </source>
</reference>
<feature type="compositionally biased region" description="Polar residues" evidence="1">
    <location>
        <begin position="135"/>
        <end position="148"/>
    </location>
</feature>
<sequence length="362" mass="40825">MTSNAARLPPVIITLDRDHSTDQKRTTSSTKLIRPQGHQGDGCNISGQQQPSPQRPENCGTERPANGGDDDDDDGDRDRDGQKQPRPSPDPITQRSTQSKSDGLGLIRFWAKERHWPQECFEPDMELILKRKRSQFQSDSATYTTASDQRPREQKSAPYRDARFEALLETKGSFMQESPLGITDTSKTLCVTLLEQHQAYPEHTLFRDDIFDSTCQNIRTRNEDRVIQDIARLIVPSAESLPKFSARNTNILIESVNEGWNNSIPLTKTRHQPDYSVGFKRAAFTESQLARLSPFIGDYLSGDHSFFMSTYYMFFPFLTCEVKCGGLLDIADRQNAHSTTLAARGVVELFGAVQRGEFITVV</sequence>
<feature type="region of interest" description="Disordered" evidence="1">
    <location>
        <begin position="1"/>
        <end position="101"/>
    </location>
</feature>